<gene>
    <name evidence="4" type="ORF">ABID19_002808</name>
</gene>
<dbReference type="Gene3D" id="3.40.50.720">
    <property type="entry name" value="NAD(P)-binding Rossmann-like Domain"/>
    <property type="match status" value="1"/>
</dbReference>
<dbReference type="InterPro" id="IPR020904">
    <property type="entry name" value="Sc_DH/Rdtase_CS"/>
</dbReference>
<dbReference type="InterPro" id="IPR057326">
    <property type="entry name" value="KR_dom"/>
</dbReference>
<dbReference type="EMBL" id="JBEPMC010000004">
    <property type="protein sequence ID" value="MET3579777.1"/>
    <property type="molecule type" value="Genomic_DNA"/>
</dbReference>
<keyword evidence="5" id="KW-1185">Reference proteome</keyword>
<protein>
    <submittedName>
        <fullName evidence="4">NAD(P)-dependent dehydrogenase (Short-subunit alcohol dehydrogenase family)</fullName>
    </submittedName>
</protein>
<evidence type="ECO:0000256" key="2">
    <source>
        <dbReference type="ARBA" id="ARBA00023002"/>
    </source>
</evidence>
<evidence type="ECO:0000313" key="5">
    <source>
        <dbReference type="Proteomes" id="UP001549204"/>
    </source>
</evidence>
<dbReference type="CDD" id="cd05233">
    <property type="entry name" value="SDR_c"/>
    <property type="match status" value="1"/>
</dbReference>
<dbReference type="SUPFAM" id="SSF51735">
    <property type="entry name" value="NAD(P)-binding Rossmann-fold domains"/>
    <property type="match status" value="1"/>
</dbReference>
<dbReference type="PRINTS" id="PR00081">
    <property type="entry name" value="GDHRDH"/>
</dbReference>
<dbReference type="InterPro" id="IPR036291">
    <property type="entry name" value="NAD(P)-bd_dom_sf"/>
</dbReference>
<comment type="similarity">
    <text evidence="1">Belongs to the short-chain dehydrogenases/reductases (SDR) family.</text>
</comment>
<dbReference type="PANTHER" id="PTHR43477:SF1">
    <property type="entry name" value="DIHYDROANTICAPSIN 7-DEHYDROGENASE"/>
    <property type="match status" value="1"/>
</dbReference>
<dbReference type="InterPro" id="IPR051122">
    <property type="entry name" value="SDR_DHRS6-like"/>
</dbReference>
<sequence length="243" mass="24927">MDRMAGKIALVVGGAKGIGLAVAQRLAAEGATVIITGRAPDQVNAAVAQIGHGAQGIAADAASPQDLERVVAEIQETHDRVDALVLNAGMSEAASLEEVTPDHFDRHFAVNVRGAMLGLQAALKALGDGAAVVLMGSVASSIGLPNYGTYAATKAALRSYARTWAAELAPRGIRVNVLSPASTDTDMMARVPEETRAAIISTIPLGRMAKPEEVAAAALFLLSDEASFITGVELFVDGGMGQV</sequence>
<accession>A0ABV2GNB2</accession>
<dbReference type="PANTHER" id="PTHR43477">
    <property type="entry name" value="DIHYDROANTICAPSIN 7-DEHYDROGENASE"/>
    <property type="match status" value="1"/>
</dbReference>
<name>A0ABV2GNB2_9HYPH</name>
<feature type="domain" description="Ketoreductase" evidence="3">
    <location>
        <begin position="7"/>
        <end position="181"/>
    </location>
</feature>
<evidence type="ECO:0000256" key="1">
    <source>
        <dbReference type="ARBA" id="ARBA00006484"/>
    </source>
</evidence>
<dbReference type="SMART" id="SM00822">
    <property type="entry name" value="PKS_KR"/>
    <property type="match status" value="1"/>
</dbReference>
<dbReference type="RefSeq" id="WP_354491244.1">
    <property type="nucleotide sequence ID" value="NZ_JBEPMC010000004.1"/>
</dbReference>
<reference evidence="4 5" key="1">
    <citation type="submission" date="2024-06" db="EMBL/GenBank/DDBJ databases">
        <title>Genomic Encyclopedia of Type Strains, Phase IV (KMG-IV): sequencing the most valuable type-strain genomes for metagenomic binning, comparative biology and taxonomic classification.</title>
        <authorList>
            <person name="Goeker M."/>
        </authorList>
    </citation>
    <scope>NUCLEOTIDE SEQUENCE [LARGE SCALE GENOMIC DNA]</scope>
    <source>
        <strain evidence="4 5">DSM 100022</strain>
    </source>
</reference>
<keyword evidence="2" id="KW-0560">Oxidoreductase</keyword>
<comment type="caution">
    <text evidence="4">The sequence shown here is derived from an EMBL/GenBank/DDBJ whole genome shotgun (WGS) entry which is preliminary data.</text>
</comment>
<dbReference type="InterPro" id="IPR002347">
    <property type="entry name" value="SDR_fam"/>
</dbReference>
<dbReference type="NCBIfam" id="NF005559">
    <property type="entry name" value="PRK07231.1"/>
    <property type="match status" value="1"/>
</dbReference>
<evidence type="ECO:0000259" key="3">
    <source>
        <dbReference type="SMART" id="SM00822"/>
    </source>
</evidence>
<proteinExistence type="inferred from homology"/>
<evidence type="ECO:0000313" key="4">
    <source>
        <dbReference type="EMBL" id="MET3579777.1"/>
    </source>
</evidence>
<dbReference type="PROSITE" id="PS00061">
    <property type="entry name" value="ADH_SHORT"/>
    <property type="match status" value="1"/>
</dbReference>
<organism evidence="4 5">
    <name type="scientific">Mesorhizobium robiniae</name>
    <dbReference type="NCBI Taxonomy" id="559315"/>
    <lineage>
        <taxon>Bacteria</taxon>
        <taxon>Pseudomonadati</taxon>
        <taxon>Pseudomonadota</taxon>
        <taxon>Alphaproteobacteria</taxon>
        <taxon>Hyphomicrobiales</taxon>
        <taxon>Phyllobacteriaceae</taxon>
        <taxon>Mesorhizobium</taxon>
    </lineage>
</organism>
<dbReference type="Proteomes" id="UP001549204">
    <property type="component" value="Unassembled WGS sequence"/>
</dbReference>
<dbReference type="Pfam" id="PF13561">
    <property type="entry name" value="adh_short_C2"/>
    <property type="match status" value="1"/>
</dbReference>